<dbReference type="EMBL" id="CABIJS010000039">
    <property type="protein sequence ID" value="VUZ40690.1"/>
    <property type="molecule type" value="Genomic_DNA"/>
</dbReference>
<organism evidence="1 2">
    <name type="scientific">Hymenolepis diminuta</name>
    <name type="common">Rat tapeworm</name>
    <dbReference type="NCBI Taxonomy" id="6216"/>
    <lineage>
        <taxon>Eukaryota</taxon>
        <taxon>Metazoa</taxon>
        <taxon>Spiralia</taxon>
        <taxon>Lophotrochozoa</taxon>
        <taxon>Platyhelminthes</taxon>
        <taxon>Cestoda</taxon>
        <taxon>Eucestoda</taxon>
        <taxon>Cyclophyllidea</taxon>
        <taxon>Hymenolepididae</taxon>
        <taxon>Hymenolepis</taxon>
    </lineage>
</organism>
<reference evidence="1 2" key="1">
    <citation type="submission" date="2019-07" db="EMBL/GenBank/DDBJ databases">
        <authorList>
            <person name="Jastrzebski P J."/>
            <person name="Paukszto L."/>
            <person name="Jastrzebski P J."/>
        </authorList>
    </citation>
    <scope>NUCLEOTIDE SEQUENCE [LARGE SCALE GENOMIC DNA]</scope>
    <source>
        <strain evidence="1 2">WMS-il1</strain>
    </source>
</reference>
<keyword evidence="2" id="KW-1185">Reference proteome</keyword>
<gene>
    <name evidence="1" type="ORF">WMSIL1_LOCUS1676</name>
</gene>
<feature type="non-terminal residue" evidence="1">
    <location>
        <position position="120"/>
    </location>
</feature>
<sequence length="120" mass="13404">MCPAEGRKTTKKLPIASSSMFSSFTEEQGQSTESQERLATFDCFGNALQIHILNPDCSEVEIRRQLLVRGDRNVIAFQNKLVFIGEWRGVNNPVSKSVDVMDISTGQVSSLPDMIKARRL</sequence>
<evidence type="ECO:0000313" key="2">
    <source>
        <dbReference type="Proteomes" id="UP000321570"/>
    </source>
</evidence>
<evidence type="ECO:0000313" key="1">
    <source>
        <dbReference type="EMBL" id="VUZ40690.1"/>
    </source>
</evidence>
<proteinExistence type="predicted"/>
<dbReference type="Proteomes" id="UP000321570">
    <property type="component" value="Unassembled WGS sequence"/>
</dbReference>
<protein>
    <submittedName>
        <fullName evidence="1">Uncharacterized protein</fullName>
    </submittedName>
</protein>
<accession>A0A564Y0F0</accession>
<dbReference type="AlphaFoldDB" id="A0A564Y0F0"/>
<name>A0A564Y0F0_HYMDI</name>